<dbReference type="GO" id="GO:0009307">
    <property type="term" value="P:DNA restriction-modification system"/>
    <property type="evidence" value="ECO:0007669"/>
    <property type="project" value="UniProtKB-KW"/>
</dbReference>
<sequence>MVKKELPEGWEWKQLGDIGKIFSGSTPSTKVEENFNGDIPWITPADLSNFDEMYIQKGKKNISEKGLKSTSIKILPKGTVLFSSRAPVGYVAIADNPITTNQGFKNLVLNDDRIIPEYVFYYLKANKKLAEKYASGTTFLEVSSTRFSQIPIVIPPLETQRKIVAILEKAEATQRLRAEADALTQELVQSVFLEMFGDPVTNPMGWESVKLSQICEKITDGEHATPRRTDDGIYLLSARNIKNHKIDVNDVDFIDQEEYERISKRIVPQKGDVLVSCSGTIGRVTRVMNDIKFQMVRSVALIRPDFAKVHPIYLEYCFDSPFVKAQINRSVNKSSQANLFQGKIKEIEVFLPPLNKQLEFAQFIELYENTLIKINKSTNDDSLLFKSIISKAFTGELIT</sequence>
<dbReference type="SUPFAM" id="SSF116734">
    <property type="entry name" value="DNA methylase specificity domain"/>
    <property type="match status" value="2"/>
</dbReference>
<reference evidence="5 6" key="1">
    <citation type="submission" date="2019-09" db="EMBL/GenBank/DDBJ databases">
        <title>The complete genome of Methanoplanus sp. FWC-SCC4.</title>
        <authorList>
            <person name="Chen S.-C."/>
            <person name="Zhou Y.-Z."/>
            <person name="Lai M.-C."/>
        </authorList>
    </citation>
    <scope>NUCLEOTIDE SEQUENCE [LARGE SCALE GENOMIC DNA]</scope>
    <source>
        <strain evidence="5 6">FWC-SCC4</strain>
    </source>
</reference>
<accession>A0AA97FDM2</accession>
<dbReference type="InterPro" id="IPR052021">
    <property type="entry name" value="Type-I_RS_S_subunit"/>
</dbReference>
<evidence type="ECO:0000259" key="4">
    <source>
        <dbReference type="Pfam" id="PF01420"/>
    </source>
</evidence>
<keyword evidence="6" id="KW-1185">Reference proteome</keyword>
<feature type="domain" description="Type I restriction modification DNA specificity" evidence="4">
    <location>
        <begin position="7"/>
        <end position="176"/>
    </location>
</feature>
<evidence type="ECO:0000313" key="5">
    <source>
        <dbReference type="EMBL" id="WOF16118.1"/>
    </source>
</evidence>
<dbReference type="CDD" id="cd17246">
    <property type="entry name" value="RMtype1_S_SonII-TRD2-CR2_like"/>
    <property type="match status" value="1"/>
</dbReference>
<dbReference type="GO" id="GO:0003677">
    <property type="term" value="F:DNA binding"/>
    <property type="evidence" value="ECO:0007669"/>
    <property type="project" value="UniProtKB-KW"/>
</dbReference>
<dbReference type="InterPro" id="IPR044946">
    <property type="entry name" value="Restrct_endonuc_typeI_TRD_sf"/>
</dbReference>
<keyword evidence="3" id="KW-0238">DNA-binding</keyword>
<organism evidence="5 6">
    <name type="scientific">Methanochimaera problematica</name>
    <dbReference type="NCBI Taxonomy" id="2609417"/>
    <lineage>
        <taxon>Archaea</taxon>
        <taxon>Methanobacteriati</taxon>
        <taxon>Methanobacteriota</taxon>
        <taxon>Stenosarchaea group</taxon>
        <taxon>Methanomicrobia</taxon>
        <taxon>Methanomicrobiales</taxon>
        <taxon>Methanomicrobiaceae</taxon>
        <taxon>Methanochimaera</taxon>
    </lineage>
</organism>
<keyword evidence="5" id="KW-0540">Nuclease</keyword>
<dbReference type="GO" id="GO:0004519">
    <property type="term" value="F:endonuclease activity"/>
    <property type="evidence" value="ECO:0007669"/>
    <property type="project" value="UniProtKB-KW"/>
</dbReference>
<dbReference type="Gene3D" id="3.90.220.20">
    <property type="entry name" value="DNA methylase specificity domains"/>
    <property type="match status" value="2"/>
</dbReference>
<evidence type="ECO:0000256" key="2">
    <source>
        <dbReference type="ARBA" id="ARBA00022747"/>
    </source>
</evidence>
<keyword evidence="5" id="KW-0378">Hydrolase</keyword>
<dbReference type="Pfam" id="PF01420">
    <property type="entry name" value="Methylase_S"/>
    <property type="match status" value="2"/>
</dbReference>
<proteinExistence type="inferred from homology"/>
<evidence type="ECO:0000313" key="6">
    <source>
        <dbReference type="Proteomes" id="UP001301797"/>
    </source>
</evidence>
<dbReference type="PANTHER" id="PTHR30408:SF12">
    <property type="entry name" value="TYPE I RESTRICTION ENZYME MJAVIII SPECIFICITY SUBUNIT"/>
    <property type="match status" value="1"/>
</dbReference>
<evidence type="ECO:0000256" key="1">
    <source>
        <dbReference type="ARBA" id="ARBA00010923"/>
    </source>
</evidence>
<dbReference type="KEGG" id="mefw:F1737_05060"/>
<name>A0AA97FDM2_9EURY</name>
<dbReference type="AlphaFoldDB" id="A0AA97FDM2"/>
<feature type="domain" description="Type I restriction modification DNA specificity" evidence="4">
    <location>
        <begin position="204"/>
        <end position="378"/>
    </location>
</feature>
<protein>
    <submittedName>
        <fullName evidence="5">Restriction endonuclease subunit S</fullName>
    </submittedName>
</protein>
<keyword evidence="2" id="KW-0680">Restriction system</keyword>
<keyword evidence="5" id="KW-0255">Endonuclease</keyword>
<dbReference type="EMBL" id="CP043875">
    <property type="protein sequence ID" value="WOF16118.1"/>
    <property type="molecule type" value="Genomic_DNA"/>
</dbReference>
<dbReference type="InterPro" id="IPR000055">
    <property type="entry name" value="Restrct_endonuc_typeI_TRD"/>
</dbReference>
<evidence type="ECO:0000256" key="3">
    <source>
        <dbReference type="ARBA" id="ARBA00023125"/>
    </source>
</evidence>
<dbReference type="CDD" id="cd17273">
    <property type="entry name" value="RMtype1_S_EcoJA69PI-TRD1-CR1_like"/>
    <property type="match status" value="1"/>
</dbReference>
<dbReference type="Proteomes" id="UP001301797">
    <property type="component" value="Chromosome"/>
</dbReference>
<dbReference type="PANTHER" id="PTHR30408">
    <property type="entry name" value="TYPE-1 RESTRICTION ENZYME ECOKI SPECIFICITY PROTEIN"/>
    <property type="match status" value="1"/>
</dbReference>
<comment type="similarity">
    <text evidence="1">Belongs to the type-I restriction system S methylase family.</text>
</comment>
<gene>
    <name evidence="5" type="ORF">F1737_05060</name>
</gene>
<dbReference type="REBASE" id="766908">
    <property type="entry name" value="S.MspC4ORF5055P"/>
</dbReference>